<accession>A0A085MSI5</accession>
<name>A0A085MSI5_9BILA</name>
<dbReference type="AlphaFoldDB" id="A0A085MSI5"/>
<protein>
    <submittedName>
        <fullName evidence="1">Uncharacterized protein</fullName>
    </submittedName>
</protein>
<dbReference type="EMBL" id="KL367687">
    <property type="protein sequence ID" value="KFD60181.1"/>
    <property type="molecule type" value="Genomic_DNA"/>
</dbReference>
<proteinExistence type="predicted"/>
<evidence type="ECO:0000313" key="1">
    <source>
        <dbReference type="EMBL" id="KFD60181.1"/>
    </source>
</evidence>
<sequence length="274" mass="30590">MSHPGLGWSLSFSQRSRPQIRARSPAAWGPAFALSSKLSVLPEAVLGRRSLPRTADRSPGTLPLMTNHKKGSADVGGFWPIDGAFPLARLRFAPPQGFLAGPVQTRREARATPPDFRPVVEAGGRSRYLHCQRRLFVCPELNSSSYAALAAAAGGYSSIRFERVSGAEPFEHFQAAVQERAAGSYTRAQTTRDKVLSVEHAMDRQHVRNYLFQMRNETSVTPHHSWCTISRYGYYVLQGDSFFQKEFLHYLKNGLTPQIDKRSTPHSNDVRCTE</sequence>
<reference evidence="1" key="1">
    <citation type="journal article" date="2014" name="Nat. Genet.">
        <title>Genome and transcriptome of the porcine whipworm Trichuris suis.</title>
        <authorList>
            <person name="Jex A.R."/>
            <person name="Nejsum P."/>
            <person name="Schwarz E.M."/>
            <person name="Hu L."/>
            <person name="Young N.D."/>
            <person name="Hall R.S."/>
            <person name="Korhonen P.K."/>
            <person name="Liao S."/>
            <person name="Thamsborg S."/>
            <person name="Xia J."/>
            <person name="Xu P."/>
            <person name="Wang S."/>
            <person name="Scheerlinck J.P."/>
            <person name="Hofmann A."/>
            <person name="Sternberg P.W."/>
            <person name="Wang J."/>
            <person name="Gasser R.B."/>
        </authorList>
    </citation>
    <scope>NUCLEOTIDE SEQUENCE [LARGE SCALE GENOMIC DNA]</scope>
    <source>
        <strain evidence="1">DCEP-RM93F</strain>
    </source>
</reference>
<gene>
    <name evidence="1" type="ORF">M514_27625</name>
</gene>
<dbReference type="Proteomes" id="UP000030758">
    <property type="component" value="Unassembled WGS sequence"/>
</dbReference>
<organism evidence="1">
    <name type="scientific">Trichuris suis</name>
    <name type="common">pig whipworm</name>
    <dbReference type="NCBI Taxonomy" id="68888"/>
    <lineage>
        <taxon>Eukaryota</taxon>
        <taxon>Metazoa</taxon>
        <taxon>Ecdysozoa</taxon>
        <taxon>Nematoda</taxon>
        <taxon>Enoplea</taxon>
        <taxon>Dorylaimia</taxon>
        <taxon>Trichinellida</taxon>
        <taxon>Trichuridae</taxon>
        <taxon>Trichuris</taxon>
    </lineage>
</organism>